<feature type="non-terminal residue" evidence="2">
    <location>
        <position position="117"/>
    </location>
</feature>
<evidence type="ECO:0000313" key="3">
    <source>
        <dbReference type="Proteomes" id="UP001054857"/>
    </source>
</evidence>
<proteinExistence type="predicted"/>
<organism evidence="2 3">
    <name type="scientific">Astrephomene gubernaculifera</name>
    <dbReference type="NCBI Taxonomy" id="47775"/>
    <lineage>
        <taxon>Eukaryota</taxon>
        <taxon>Viridiplantae</taxon>
        <taxon>Chlorophyta</taxon>
        <taxon>core chlorophytes</taxon>
        <taxon>Chlorophyceae</taxon>
        <taxon>CS clade</taxon>
        <taxon>Chlamydomonadales</taxon>
        <taxon>Astrephomenaceae</taxon>
        <taxon>Astrephomene</taxon>
    </lineage>
</organism>
<dbReference type="EMBL" id="BMAR01000002">
    <property type="protein sequence ID" value="GFR41908.1"/>
    <property type="molecule type" value="Genomic_DNA"/>
</dbReference>
<keyword evidence="3" id="KW-1185">Reference proteome</keyword>
<comment type="caution">
    <text evidence="2">The sequence shown here is derived from an EMBL/GenBank/DDBJ whole genome shotgun (WGS) entry which is preliminary data.</text>
</comment>
<feature type="non-terminal residue" evidence="2">
    <location>
        <position position="1"/>
    </location>
</feature>
<accession>A0AAD3DI05</accession>
<feature type="signal peptide" evidence="1">
    <location>
        <begin position="1"/>
        <end position="17"/>
    </location>
</feature>
<evidence type="ECO:0000256" key="1">
    <source>
        <dbReference type="SAM" id="SignalP"/>
    </source>
</evidence>
<reference evidence="2 3" key="1">
    <citation type="journal article" date="2021" name="Sci. Rep.">
        <title>Genome sequencing of the multicellular alga Astrephomene provides insights into convergent evolution of germ-soma differentiation.</title>
        <authorList>
            <person name="Yamashita S."/>
            <person name="Yamamoto K."/>
            <person name="Matsuzaki R."/>
            <person name="Suzuki S."/>
            <person name="Yamaguchi H."/>
            <person name="Hirooka S."/>
            <person name="Minakuchi Y."/>
            <person name="Miyagishima S."/>
            <person name="Kawachi M."/>
            <person name="Toyoda A."/>
            <person name="Nozaki H."/>
        </authorList>
    </citation>
    <scope>NUCLEOTIDE SEQUENCE [LARGE SCALE GENOMIC DNA]</scope>
    <source>
        <strain evidence="2 3">NIES-4017</strain>
    </source>
</reference>
<evidence type="ECO:0000313" key="2">
    <source>
        <dbReference type="EMBL" id="GFR41908.1"/>
    </source>
</evidence>
<dbReference type="AlphaFoldDB" id="A0AAD3DI05"/>
<dbReference type="Proteomes" id="UP001054857">
    <property type="component" value="Unassembled WGS sequence"/>
</dbReference>
<gene>
    <name evidence="2" type="ORF">Agub_g2700</name>
</gene>
<name>A0AAD3DI05_9CHLO</name>
<protein>
    <submittedName>
        <fullName evidence="2">Uncharacterized protein</fullName>
    </submittedName>
</protein>
<sequence length="117" mass="13149">RHHLLVVLHWLLPRADAASLLAATKDGWLPLHTACRCGAVEEAVAYLRAAERLGLLREEGSREAILSDPTPFNRYYRDHGGVQVLQRALEQVWPDPALRPAPCSKWKKAVDLKNHAE</sequence>
<feature type="chain" id="PRO_5041922080" evidence="1">
    <location>
        <begin position="18"/>
        <end position="117"/>
    </location>
</feature>
<keyword evidence="1" id="KW-0732">Signal</keyword>